<keyword evidence="3" id="KW-1185">Reference proteome</keyword>
<dbReference type="RefSeq" id="WP_013995755.1">
    <property type="nucleotide sequence ID" value="NC_015844.1"/>
</dbReference>
<feature type="signal peptide" evidence="1">
    <location>
        <begin position="1"/>
        <end position="25"/>
    </location>
</feature>
<dbReference type="Proteomes" id="UP000008898">
    <property type="component" value="Chromosome"/>
</dbReference>
<proteinExistence type="predicted"/>
<reference evidence="3" key="1">
    <citation type="submission" date="2009-07" db="EMBL/GenBank/DDBJ databases">
        <title>Complete genome sequence of Zobellia galactanivorans Dsij.</title>
        <authorList>
            <consortium name="Genoscope - CEA"/>
        </authorList>
    </citation>
    <scope>NUCLEOTIDE SEQUENCE [LARGE SCALE GENOMIC DNA]</scope>
    <source>
        <strain evidence="3">DSM 12802 / CCUG 47099 / CIP 106680 / NCIMB 13871 / Dsij</strain>
    </source>
</reference>
<dbReference type="OrthoDB" id="1441376at2"/>
<dbReference type="PATRIC" id="fig|63186.3.peg.4349"/>
<evidence type="ECO:0000313" key="2">
    <source>
        <dbReference type="EMBL" id="CAZ98568.1"/>
    </source>
</evidence>
<dbReference type="HOGENOM" id="CLU_1738858_0_0_10"/>
<evidence type="ECO:0000313" key="3">
    <source>
        <dbReference type="Proteomes" id="UP000008898"/>
    </source>
</evidence>
<keyword evidence="1" id="KW-0732">Signal</keyword>
<evidence type="ECO:0000256" key="1">
    <source>
        <dbReference type="SAM" id="SignalP"/>
    </source>
</evidence>
<organism evidence="2 3">
    <name type="scientific">Zobellia galactanivorans (strain DSM 12802 / CCUG 47099 / CIP 106680 / NCIMB 13871 / Dsij)</name>
    <dbReference type="NCBI Taxonomy" id="63186"/>
    <lineage>
        <taxon>Bacteria</taxon>
        <taxon>Pseudomonadati</taxon>
        <taxon>Bacteroidota</taxon>
        <taxon>Flavobacteriia</taxon>
        <taxon>Flavobacteriales</taxon>
        <taxon>Flavobacteriaceae</taxon>
        <taxon>Zobellia</taxon>
    </lineage>
</organism>
<sequence length="149" mass="16958">MKKKAALLYLVFASALLCVCCNSLPDDKSAKTGHPIDGVWELSHFYHLANGDTLSVDTSKVQHKIYLEGHVIWNTDPAPDASEWHGYGTYTFKNDTITETLTSMSKSMQSDVNTYVIPIERSKNTYKQVNTYERNDTVFKNIEIYKKLN</sequence>
<accession>G0L6P6</accession>
<name>G0L6P6_ZOBGA</name>
<dbReference type="KEGG" id="zga:ZOBELLIA_4433"/>
<feature type="chain" id="PRO_5003402729" evidence="1">
    <location>
        <begin position="26"/>
        <end position="149"/>
    </location>
</feature>
<protein>
    <submittedName>
        <fullName evidence="2">Conserved hypothetical periplasmic protein</fullName>
    </submittedName>
</protein>
<reference evidence="2 3" key="2">
    <citation type="journal article" date="2012" name="Environ. Microbiol.">
        <title>Characterization of the first alginolytic operons in a marine bacterium: from their emergence in marine Flavobacteriia to their independent transfers to marine Proteobacteria and human gut Bacteroides.</title>
        <authorList>
            <person name="Thomas F."/>
            <person name="Barbeyron T."/>
            <person name="Tonon T."/>
            <person name="Genicot S."/>
            <person name="Czjzek M."/>
            <person name="Michel G."/>
        </authorList>
    </citation>
    <scope>NUCLEOTIDE SEQUENCE [LARGE SCALE GENOMIC DNA]</scope>
    <source>
        <strain evidence="3">DSM 12802 / CCUG 47099 / CIP 106680 / NCIMB 13871 / Dsij</strain>
    </source>
</reference>
<dbReference type="AlphaFoldDB" id="G0L6P6"/>
<dbReference type="EMBL" id="FP476056">
    <property type="protein sequence ID" value="CAZ98568.1"/>
    <property type="molecule type" value="Genomic_DNA"/>
</dbReference>
<gene>
    <name evidence="2" type="ordered locus">zobellia_4433</name>
</gene>